<evidence type="ECO:0000313" key="2">
    <source>
        <dbReference type="EMBL" id="ALO40921.1"/>
    </source>
</evidence>
<name>A0A0S2JY15_9GAMM</name>
<accession>A0A0S2JY15</accession>
<evidence type="ECO:0000313" key="3">
    <source>
        <dbReference type="EMBL" id="TLX45297.1"/>
    </source>
</evidence>
<sequence length="107" mass="11551">MKTALILLAALLFISALSWVQTPVMFFAMPEFIWEISWVGIELFALLAGIIAVIALVALVSVGVIGLVLVVLIGLVLALLFNSIFIALPLLMLVGLAWLLKEESPAY</sequence>
<keyword evidence="1" id="KW-0472">Membrane</keyword>
<reference evidence="3 5" key="3">
    <citation type="submission" date="2018-01" db="EMBL/GenBank/DDBJ databases">
        <title>Co-occurrence of chitin degradation, pigmentation and bioactivity in marine Pseudoalteromonas.</title>
        <authorList>
            <person name="Paulsen S."/>
            <person name="Gram L."/>
            <person name="Machado H."/>
        </authorList>
    </citation>
    <scope>NUCLEOTIDE SEQUENCE [LARGE SCALE GENOMIC DNA]</scope>
    <source>
        <strain evidence="3 5">S3663</strain>
    </source>
</reference>
<reference evidence="4" key="1">
    <citation type="submission" date="2015-11" db="EMBL/GenBank/DDBJ databases">
        <authorList>
            <person name="Kim K.M."/>
        </authorList>
    </citation>
    <scope>NUCLEOTIDE SEQUENCE [LARGE SCALE GENOMIC DNA]</scope>
    <source>
        <strain evidence="4">KCTC 12086</strain>
    </source>
</reference>
<reference evidence="2" key="2">
    <citation type="submission" date="2015-11" db="EMBL/GenBank/DDBJ databases">
        <authorList>
            <person name="Zhang Y."/>
            <person name="Guo Z."/>
        </authorList>
    </citation>
    <scope>NUCLEOTIDE SEQUENCE [LARGE SCALE GENOMIC DNA]</scope>
    <source>
        <strain evidence="2">KCTC 12086</strain>
    </source>
</reference>
<evidence type="ECO:0000313" key="4">
    <source>
        <dbReference type="Proteomes" id="UP000061457"/>
    </source>
</evidence>
<dbReference type="KEGG" id="pphe:PP2015_395"/>
<protein>
    <submittedName>
        <fullName evidence="2">Uncharacterized protein</fullName>
    </submittedName>
</protein>
<proteinExistence type="predicted"/>
<dbReference type="EMBL" id="PPSW01000045">
    <property type="protein sequence ID" value="TLX45297.1"/>
    <property type="molecule type" value="Genomic_DNA"/>
</dbReference>
<dbReference type="Proteomes" id="UP000061457">
    <property type="component" value="Chromosome I"/>
</dbReference>
<feature type="transmembrane region" description="Helical" evidence="1">
    <location>
        <begin position="67"/>
        <end position="100"/>
    </location>
</feature>
<keyword evidence="1" id="KW-0812">Transmembrane</keyword>
<keyword evidence="4" id="KW-1185">Reference proteome</keyword>
<dbReference type="Proteomes" id="UP000309186">
    <property type="component" value="Unassembled WGS sequence"/>
</dbReference>
<dbReference type="STRING" id="161398.PP2015_395"/>
<evidence type="ECO:0000313" key="5">
    <source>
        <dbReference type="Proteomes" id="UP000309186"/>
    </source>
</evidence>
<evidence type="ECO:0000256" key="1">
    <source>
        <dbReference type="SAM" id="Phobius"/>
    </source>
</evidence>
<dbReference type="EMBL" id="CP013187">
    <property type="protein sequence ID" value="ALO40921.1"/>
    <property type="molecule type" value="Genomic_DNA"/>
</dbReference>
<feature type="transmembrane region" description="Helical" evidence="1">
    <location>
        <begin position="36"/>
        <end position="60"/>
    </location>
</feature>
<dbReference type="PATRIC" id="fig|161398.10.peg.405"/>
<gene>
    <name evidence="3" type="ORF">C1E24_19650</name>
    <name evidence="2" type="ORF">PP2015_395</name>
</gene>
<organism evidence="2 4">
    <name type="scientific">Pseudoalteromonas phenolica</name>
    <dbReference type="NCBI Taxonomy" id="161398"/>
    <lineage>
        <taxon>Bacteria</taxon>
        <taxon>Pseudomonadati</taxon>
        <taxon>Pseudomonadota</taxon>
        <taxon>Gammaproteobacteria</taxon>
        <taxon>Alteromonadales</taxon>
        <taxon>Pseudoalteromonadaceae</taxon>
        <taxon>Pseudoalteromonas</taxon>
    </lineage>
</organism>
<dbReference type="AlphaFoldDB" id="A0A0S2JY15"/>
<dbReference type="RefSeq" id="WP_058028692.1">
    <property type="nucleotide sequence ID" value="NZ_CP013187.1"/>
</dbReference>
<keyword evidence="1" id="KW-1133">Transmembrane helix</keyword>
<dbReference type="OrthoDB" id="6301205at2"/>